<evidence type="ECO:0000256" key="2">
    <source>
        <dbReference type="SAM" id="Phobius"/>
    </source>
</evidence>
<keyword evidence="2" id="KW-0472">Membrane</keyword>
<dbReference type="EMBL" id="AWSA01000004">
    <property type="protein sequence ID" value="EWT03214.1"/>
    <property type="molecule type" value="Genomic_DNA"/>
</dbReference>
<reference evidence="3 4" key="1">
    <citation type="submission" date="2013-08" db="EMBL/GenBank/DDBJ databases">
        <title>Intrasporangium oryzae NRRL B-24470.</title>
        <authorList>
            <person name="Liu H."/>
            <person name="Wang G."/>
        </authorList>
    </citation>
    <scope>NUCLEOTIDE SEQUENCE [LARGE SCALE GENOMIC DNA]</scope>
    <source>
        <strain evidence="3 4">NRRL B-24470</strain>
    </source>
</reference>
<evidence type="ECO:0000256" key="1">
    <source>
        <dbReference type="SAM" id="MobiDB-lite"/>
    </source>
</evidence>
<proteinExistence type="predicted"/>
<feature type="transmembrane region" description="Helical" evidence="2">
    <location>
        <begin position="109"/>
        <end position="128"/>
    </location>
</feature>
<evidence type="ECO:0000313" key="4">
    <source>
        <dbReference type="Proteomes" id="UP000019489"/>
    </source>
</evidence>
<dbReference type="STRING" id="1386089.N865_01565"/>
<protein>
    <submittedName>
        <fullName evidence="3">Uncharacterized protein</fullName>
    </submittedName>
</protein>
<organism evidence="3 4">
    <name type="scientific">Intrasporangium oryzae NRRL B-24470</name>
    <dbReference type="NCBI Taxonomy" id="1386089"/>
    <lineage>
        <taxon>Bacteria</taxon>
        <taxon>Bacillati</taxon>
        <taxon>Actinomycetota</taxon>
        <taxon>Actinomycetes</taxon>
        <taxon>Micrococcales</taxon>
        <taxon>Intrasporangiaceae</taxon>
        <taxon>Intrasporangium</taxon>
    </lineage>
</organism>
<keyword evidence="2" id="KW-0812">Transmembrane</keyword>
<name>W9GH52_9MICO</name>
<keyword evidence="2" id="KW-1133">Transmembrane helix</keyword>
<feature type="transmembrane region" description="Helical" evidence="2">
    <location>
        <begin position="68"/>
        <end position="97"/>
    </location>
</feature>
<sequence length="574" mass="62221">MVAQGEFSNATRYLCAAAYLDSTFMRRVLEEVLYPAHRGVAPSYGIDVAPIARHCLTANKRVLARDGVICLLLTVLVVCLPSDLALLVLALYGVVLLLRLLTAFAARDFSSIVGTLVVLLAAGLLLLLNTRVQASATPSLEYVLDPNGGFQVAEVGGSGVATTAIAVTMALAVVGVLAWHRISVHATVVNELQRERFSTSAAPEEPRWARRRLSYLDHIRDSNVTVFSESVTTKPFVGSGDITRAWSFAIPLREATGTFVPSPLGSSGDGGGARPPSRPDGEFSALVLYDRLRRAIAGLATADLPENERLQALSIRDRLYVSGMLPETSPYLDPDSHLPVTRVDWDHVLRVASGERGPERHYQVTRISAWEGEVEVSVFIYTAVQGSMLFLELVATVLPSIKPVYHEIDAYEKLNGGVAARCVGSSVLDLVRVAPMSPVHLAEYAVRALTRTMRARQEERSISDRLSFDYGARMSVRELGARQSPVFFQNLDAEQRVALVERRVVASVVDTLEEFGLDPQEFGSRVMNLYNSTLISNSSVQNSALASGSSPMSRIANFASNASHAARTNPGSPS</sequence>
<dbReference type="AlphaFoldDB" id="W9GH52"/>
<feature type="transmembrane region" description="Helical" evidence="2">
    <location>
        <begin position="160"/>
        <end position="179"/>
    </location>
</feature>
<comment type="caution">
    <text evidence="3">The sequence shown here is derived from an EMBL/GenBank/DDBJ whole genome shotgun (WGS) entry which is preliminary data.</text>
</comment>
<keyword evidence="4" id="KW-1185">Reference proteome</keyword>
<evidence type="ECO:0000313" key="3">
    <source>
        <dbReference type="EMBL" id="EWT03214.1"/>
    </source>
</evidence>
<feature type="region of interest" description="Disordered" evidence="1">
    <location>
        <begin position="260"/>
        <end position="279"/>
    </location>
</feature>
<dbReference type="Proteomes" id="UP000019489">
    <property type="component" value="Unassembled WGS sequence"/>
</dbReference>
<gene>
    <name evidence="3" type="ORF">N865_01565</name>
</gene>
<accession>W9GH52</accession>
<dbReference type="eggNOG" id="COG0241">
    <property type="taxonomic scope" value="Bacteria"/>
</dbReference>